<protein>
    <submittedName>
        <fullName evidence="2">Uncharacterized protein</fullName>
    </submittedName>
</protein>
<evidence type="ECO:0000256" key="1">
    <source>
        <dbReference type="SAM" id="MobiDB-lite"/>
    </source>
</evidence>
<dbReference type="AlphaFoldDB" id="A0A8S1AZC2"/>
<proteinExistence type="predicted"/>
<comment type="caution">
    <text evidence="2">The sequence shown here is derived from an EMBL/GenBank/DDBJ whole genome shotgun (WGS) entry which is preliminary data.</text>
</comment>
<gene>
    <name evidence="2" type="ORF">APLA_LOCUS13990</name>
</gene>
<feature type="region of interest" description="Disordered" evidence="1">
    <location>
        <begin position="1"/>
        <end position="50"/>
    </location>
</feature>
<organism evidence="2 3">
    <name type="scientific">Arctia plantaginis</name>
    <name type="common">Wood tiger moth</name>
    <name type="synonym">Phalaena plantaginis</name>
    <dbReference type="NCBI Taxonomy" id="874455"/>
    <lineage>
        <taxon>Eukaryota</taxon>
        <taxon>Metazoa</taxon>
        <taxon>Ecdysozoa</taxon>
        <taxon>Arthropoda</taxon>
        <taxon>Hexapoda</taxon>
        <taxon>Insecta</taxon>
        <taxon>Pterygota</taxon>
        <taxon>Neoptera</taxon>
        <taxon>Endopterygota</taxon>
        <taxon>Lepidoptera</taxon>
        <taxon>Glossata</taxon>
        <taxon>Ditrysia</taxon>
        <taxon>Noctuoidea</taxon>
        <taxon>Erebidae</taxon>
        <taxon>Arctiinae</taxon>
        <taxon>Arctia</taxon>
    </lineage>
</organism>
<accession>A0A8S1AZC2</accession>
<evidence type="ECO:0000313" key="3">
    <source>
        <dbReference type="Proteomes" id="UP000494256"/>
    </source>
</evidence>
<dbReference type="Proteomes" id="UP000494256">
    <property type="component" value="Unassembled WGS sequence"/>
</dbReference>
<reference evidence="2 3" key="1">
    <citation type="submission" date="2020-04" db="EMBL/GenBank/DDBJ databases">
        <authorList>
            <person name="Wallbank WR R."/>
            <person name="Pardo Diaz C."/>
            <person name="Kozak K."/>
            <person name="Martin S."/>
            <person name="Jiggins C."/>
            <person name="Moest M."/>
            <person name="Warren A I."/>
            <person name="Byers J.R.P. K."/>
            <person name="Montejo-Kovacevich G."/>
            <person name="Yen C E."/>
        </authorList>
    </citation>
    <scope>NUCLEOTIDE SEQUENCE [LARGE SCALE GENOMIC DNA]</scope>
</reference>
<dbReference type="OrthoDB" id="6371642at2759"/>
<feature type="compositionally biased region" description="Low complexity" evidence="1">
    <location>
        <begin position="11"/>
        <end position="21"/>
    </location>
</feature>
<dbReference type="EMBL" id="CADEBD010000366">
    <property type="protein sequence ID" value="CAB3252390.1"/>
    <property type="molecule type" value="Genomic_DNA"/>
</dbReference>
<name>A0A8S1AZC2_ARCPL</name>
<evidence type="ECO:0000313" key="2">
    <source>
        <dbReference type="EMBL" id="CAB3252390.1"/>
    </source>
</evidence>
<sequence>MSEIFNSVKVPSPISSLTDTPPSSPTAHDEASVKALSVSEEPTASKKAFQQTNSYRLEKIDMPITSPSKRPKLFDGYSPVLDQLWRDSEIAINEASVTLSPHSHSLFDGNLE</sequence>